<protein>
    <submittedName>
        <fullName evidence="3">Ap2 domain transcription factor ap2viia-3</fullName>
    </submittedName>
</protein>
<organism evidence="3 4">
    <name type="scientific">Cystoisospora suis</name>
    <dbReference type="NCBI Taxonomy" id="483139"/>
    <lineage>
        <taxon>Eukaryota</taxon>
        <taxon>Sar</taxon>
        <taxon>Alveolata</taxon>
        <taxon>Apicomplexa</taxon>
        <taxon>Conoidasida</taxon>
        <taxon>Coccidia</taxon>
        <taxon>Eucoccidiorida</taxon>
        <taxon>Eimeriorina</taxon>
        <taxon>Sarcocystidae</taxon>
        <taxon>Cystoisospora</taxon>
    </lineage>
</organism>
<feature type="compositionally biased region" description="Polar residues" evidence="1">
    <location>
        <begin position="523"/>
        <end position="536"/>
    </location>
</feature>
<feature type="compositionally biased region" description="Polar residues" evidence="1">
    <location>
        <begin position="621"/>
        <end position="630"/>
    </location>
</feature>
<feature type="region of interest" description="Disordered" evidence="1">
    <location>
        <begin position="173"/>
        <end position="271"/>
    </location>
</feature>
<feature type="compositionally biased region" description="Low complexity" evidence="1">
    <location>
        <begin position="138"/>
        <end position="151"/>
    </location>
</feature>
<feature type="region of interest" description="Disordered" evidence="1">
    <location>
        <begin position="573"/>
        <end position="635"/>
    </location>
</feature>
<dbReference type="AlphaFoldDB" id="A0A2C6LHU5"/>
<evidence type="ECO:0000256" key="1">
    <source>
        <dbReference type="SAM" id="MobiDB-lite"/>
    </source>
</evidence>
<feature type="compositionally biased region" description="Polar residues" evidence="1">
    <location>
        <begin position="202"/>
        <end position="219"/>
    </location>
</feature>
<feature type="compositionally biased region" description="Polar residues" evidence="1">
    <location>
        <begin position="227"/>
        <end position="264"/>
    </location>
</feature>
<proteinExistence type="predicted"/>
<dbReference type="RefSeq" id="XP_067927512.1">
    <property type="nucleotide sequence ID" value="XM_068060506.1"/>
</dbReference>
<feature type="compositionally biased region" description="Polar residues" evidence="1">
    <location>
        <begin position="85"/>
        <end position="106"/>
    </location>
</feature>
<feature type="compositionally biased region" description="Basic and acidic residues" evidence="1">
    <location>
        <begin position="538"/>
        <end position="547"/>
    </location>
</feature>
<feature type="region of interest" description="Disordered" evidence="1">
    <location>
        <begin position="85"/>
        <end position="161"/>
    </location>
</feature>
<sequence length="971" mass="103627">MFVCCSPALQKEIRPSVGHSFTTERDTGMPTEADLQVRGTCSADFPVKQGSPCNRPFSGTIETCSLPHDSTSEYHGISDRNSAATTAVNGTSTPRPVPSAQDSPSTVPRRIPAVPMHHKEQVPLDVSPCDNREGAKGSSSAPLPSLVSAAPPCSPVTRPLPPSPRRCFPSVEYSANSPFSAADTPETVPGEISEYPPPCADASTQPALTQSSIKSSFPGTSPVGPARTSQNSASPEPVPWQQSTLFTGPGTPSTPELHPSQQSPGGKLVRLAPGLPVVPPCPIIPDILTANLSASTASGGSVDCPGARTLPDAPDSKDEWKCNVNPLQSQGFPVFASDNSPDQLGSQSESIRTSENVETSLLPYAASGSASRSDSPEAAVTSPQELHTSAFADAPDLTPEGASLPSVTAAEDKPSSGSAEISGGTVTPGLSADAETQCRSSPVVVPRGVWYNRSTCCWLACVSGVGKRLYVFSAKRLGFERARQMAIDCKNGQLSAETLAAVLDESTGGRTGAPRIKRRQEASGESDTSSESTWARATSDEWRRPNNTAAREDWCRVQASNAELSKSRRGGILSSDGLAVRDDEDSLGVETPSASGKMPCSENSQECRGLPSTGEARSLKEGSTASSLISDRTPRKRLVSRRIADTHMPPRNTRPKLLGQAQRQQDDWSLSGCGAANKNTDRSGTPHGVWFNSHTKSWTCATVGPRRQLLVFSSARYGFENAREMAIAARVQSMQALQEQTQAEEAAQCRSPPNRLNREDSDGGWSRTWASQGSRSVSEDLLVCETSDAGTPRRPRPRPGRHGGLSAFVDLGNPLWAVTPSNPDRLARAESTDSAEVKQMTEKEQQLLTAGRLATSLVLSDLLEVCLPQLQLTSSLLERVESCLKVTLWTVSSAQDPSQLQSLLSLFSCCFRTLKTPSNMPVHTRVRLLEALTGSPLDIKVASEHQERAGEEHIHCERQKLMKIQEELASD</sequence>
<evidence type="ECO:0000313" key="4">
    <source>
        <dbReference type="Proteomes" id="UP000221165"/>
    </source>
</evidence>
<dbReference type="InterPro" id="IPR028078">
    <property type="entry name" value="ACDC"/>
</dbReference>
<evidence type="ECO:0000259" key="2">
    <source>
        <dbReference type="Pfam" id="PF14733"/>
    </source>
</evidence>
<feature type="compositionally biased region" description="Low complexity" evidence="1">
    <location>
        <begin position="739"/>
        <end position="748"/>
    </location>
</feature>
<dbReference type="Pfam" id="PF14733">
    <property type="entry name" value="ACDC"/>
    <property type="match status" value="1"/>
</dbReference>
<feature type="region of interest" description="Disordered" evidence="1">
    <location>
        <begin position="295"/>
        <end position="318"/>
    </location>
</feature>
<dbReference type="Proteomes" id="UP000221165">
    <property type="component" value="Unassembled WGS sequence"/>
</dbReference>
<keyword evidence="4" id="KW-1185">Reference proteome</keyword>
<feature type="region of interest" description="Disordered" evidence="1">
    <location>
        <begin position="331"/>
        <end position="356"/>
    </location>
</feature>
<dbReference type="GeneID" id="94423717"/>
<feature type="domain" description="AP2-coincident C-terminal" evidence="2">
    <location>
        <begin position="843"/>
        <end position="932"/>
    </location>
</feature>
<dbReference type="OrthoDB" id="378734at2759"/>
<reference evidence="3 4" key="1">
    <citation type="journal article" date="2017" name="Int. J. Parasitol.">
        <title>The genome of the protozoan parasite Cystoisospora suis and a reverse vaccinology approach to identify vaccine candidates.</title>
        <authorList>
            <person name="Palmieri N."/>
            <person name="Shrestha A."/>
            <person name="Ruttkowski B."/>
            <person name="Beck T."/>
            <person name="Vogl C."/>
            <person name="Tomley F."/>
            <person name="Blake D.P."/>
            <person name="Joachim A."/>
        </authorList>
    </citation>
    <scope>NUCLEOTIDE SEQUENCE [LARGE SCALE GENOMIC DNA]</scope>
    <source>
        <strain evidence="3 4">Wien I</strain>
    </source>
</reference>
<gene>
    <name evidence="3" type="ORF">CSUI_000272</name>
</gene>
<accession>A0A2C6LHU5</accession>
<feature type="region of interest" description="Disordered" evidence="1">
    <location>
        <begin position="392"/>
        <end position="435"/>
    </location>
</feature>
<dbReference type="Gene3D" id="1.20.5.2050">
    <property type="match status" value="2"/>
</dbReference>
<feature type="region of interest" description="Disordered" evidence="1">
    <location>
        <begin position="505"/>
        <end position="547"/>
    </location>
</feature>
<feature type="region of interest" description="Disordered" evidence="1">
    <location>
        <begin position="739"/>
        <end position="773"/>
    </location>
</feature>
<dbReference type="EMBL" id="MIGC01000114">
    <property type="protein sequence ID" value="PHJ25866.1"/>
    <property type="molecule type" value="Genomic_DNA"/>
</dbReference>
<feature type="compositionally biased region" description="Pro residues" evidence="1">
    <location>
        <begin position="152"/>
        <end position="161"/>
    </location>
</feature>
<evidence type="ECO:0000313" key="3">
    <source>
        <dbReference type="EMBL" id="PHJ25866.1"/>
    </source>
</evidence>
<name>A0A2C6LHU5_9APIC</name>
<dbReference type="VEuPathDB" id="ToxoDB:CSUI_000272"/>
<comment type="caution">
    <text evidence="3">The sequence shown here is derived from an EMBL/GenBank/DDBJ whole genome shotgun (WGS) entry which is preliminary data.</text>
</comment>